<keyword evidence="10" id="KW-0315">Glutamine amidotransferase</keyword>
<evidence type="ECO:0000313" key="17">
    <source>
        <dbReference type="Proteomes" id="UP000078200"/>
    </source>
</evidence>
<evidence type="ECO:0000256" key="2">
    <source>
        <dbReference type="ARBA" id="ARBA00008608"/>
    </source>
</evidence>
<dbReference type="PROSITE" id="PS51273">
    <property type="entry name" value="GATASE_TYPE_1"/>
    <property type="match status" value="1"/>
</dbReference>
<evidence type="ECO:0000256" key="11">
    <source>
        <dbReference type="ARBA" id="ARBA00029823"/>
    </source>
</evidence>
<keyword evidence="6" id="KW-0547">Nucleotide-binding</keyword>
<keyword evidence="17" id="KW-1185">Reference proteome</keyword>
<dbReference type="STRING" id="7395.A0A1A9UK57"/>
<evidence type="ECO:0000256" key="10">
    <source>
        <dbReference type="ARBA" id="ARBA00022962"/>
    </source>
</evidence>
<dbReference type="SUPFAM" id="SSF56042">
    <property type="entry name" value="PurM C-terminal domain-like"/>
    <property type="match status" value="2"/>
</dbReference>
<evidence type="ECO:0000256" key="6">
    <source>
        <dbReference type="ARBA" id="ARBA00022741"/>
    </source>
</evidence>
<evidence type="ECO:0000256" key="3">
    <source>
        <dbReference type="ARBA" id="ARBA00012747"/>
    </source>
</evidence>
<dbReference type="Proteomes" id="UP000078200">
    <property type="component" value="Unassembled WGS sequence"/>
</dbReference>
<dbReference type="Gene3D" id="3.90.650.10">
    <property type="entry name" value="PurM-like C-terminal domain"/>
    <property type="match status" value="1"/>
</dbReference>
<reference evidence="16" key="1">
    <citation type="submission" date="2020-05" db="UniProtKB">
        <authorList>
            <consortium name="EnsemblMetazoa"/>
        </authorList>
    </citation>
    <scope>IDENTIFICATION</scope>
    <source>
        <strain evidence="16">TTRI</strain>
    </source>
</reference>
<evidence type="ECO:0000256" key="5">
    <source>
        <dbReference type="ARBA" id="ARBA00022723"/>
    </source>
</evidence>
<evidence type="ECO:0000256" key="7">
    <source>
        <dbReference type="ARBA" id="ARBA00022755"/>
    </source>
</evidence>
<dbReference type="Pfam" id="PF22689">
    <property type="entry name" value="FGAR-AT_PurM_N-like"/>
    <property type="match status" value="1"/>
</dbReference>
<dbReference type="GO" id="GO:0006164">
    <property type="term" value="P:purine nucleotide biosynthetic process"/>
    <property type="evidence" value="ECO:0007669"/>
    <property type="project" value="UniProtKB-KW"/>
</dbReference>
<dbReference type="SMART" id="SM01211">
    <property type="entry name" value="GATase_5"/>
    <property type="match status" value="1"/>
</dbReference>
<comment type="pathway">
    <text evidence="1">Purine metabolism; IMP biosynthesis via de novo pathway; 5-amino-1-(5-phospho-D-ribosyl)imidazole from N(2)-formyl-N(1)-(5-phospho-D-ribosyl)glycinamide: step 1/2.</text>
</comment>
<evidence type="ECO:0000259" key="15">
    <source>
        <dbReference type="Pfam" id="PF22689"/>
    </source>
</evidence>
<comment type="similarity">
    <text evidence="2">In the N-terminal section; belongs to the FGAMS family.</text>
</comment>
<protein>
    <recommendedName>
        <fullName evidence="14">Phosphoribosylformylglycinamidine synthase</fullName>
        <ecNumber evidence="3">6.3.5.3</ecNumber>
    </recommendedName>
    <alternativeName>
        <fullName evidence="12">Formylglycinamide ribonucleotide amidotransferase</fullName>
    </alternativeName>
    <alternativeName>
        <fullName evidence="11">Formylglycinamide ribotide amidotransferase</fullName>
    </alternativeName>
</protein>
<keyword evidence="4" id="KW-0436">Ligase</keyword>
<keyword evidence="5" id="KW-0479">Metal-binding</keyword>
<dbReference type="GO" id="GO:0004642">
    <property type="term" value="F:phosphoribosylformylglycinamidine synthase activity"/>
    <property type="evidence" value="ECO:0007669"/>
    <property type="project" value="UniProtKB-EC"/>
</dbReference>
<evidence type="ECO:0000256" key="9">
    <source>
        <dbReference type="ARBA" id="ARBA00022842"/>
    </source>
</evidence>
<dbReference type="SUPFAM" id="SSF55326">
    <property type="entry name" value="PurM N-terminal domain-like"/>
    <property type="match status" value="2"/>
</dbReference>
<dbReference type="Pfam" id="PF13507">
    <property type="entry name" value="GATase_5"/>
    <property type="match status" value="1"/>
</dbReference>
<dbReference type="GO" id="GO:0005737">
    <property type="term" value="C:cytoplasm"/>
    <property type="evidence" value="ECO:0007669"/>
    <property type="project" value="TreeGrafter"/>
</dbReference>
<dbReference type="Gene3D" id="3.30.1330.10">
    <property type="entry name" value="PurM-like, N-terminal domain"/>
    <property type="match status" value="1"/>
</dbReference>
<organism evidence="16 17">
    <name type="scientific">Glossina austeni</name>
    <name type="common">Savannah tsetse fly</name>
    <dbReference type="NCBI Taxonomy" id="7395"/>
    <lineage>
        <taxon>Eukaryota</taxon>
        <taxon>Metazoa</taxon>
        <taxon>Ecdysozoa</taxon>
        <taxon>Arthropoda</taxon>
        <taxon>Hexapoda</taxon>
        <taxon>Insecta</taxon>
        <taxon>Pterygota</taxon>
        <taxon>Neoptera</taxon>
        <taxon>Endopterygota</taxon>
        <taxon>Diptera</taxon>
        <taxon>Brachycera</taxon>
        <taxon>Muscomorpha</taxon>
        <taxon>Hippoboscoidea</taxon>
        <taxon>Glossinidae</taxon>
        <taxon>Glossina</taxon>
    </lineage>
</organism>
<evidence type="ECO:0000313" key="16">
    <source>
        <dbReference type="EnsemblMetazoa" id="GAUT007428-PA"/>
    </source>
</evidence>
<dbReference type="PANTHER" id="PTHR10099:SF1">
    <property type="entry name" value="PHOSPHORIBOSYLFORMYLGLYCINAMIDINE SYNTHASE"/>
    <property type="match status" value="1"/>
</dbReference>
<dbReference type="EC" id="6.3.5.3" evidence="3"/>
<evidence type="ECO:0000256" key="8">
    <source>
        <dbReference type="ARBA" id="ARBA00022840"/>
    </source>
</evidence>
<evidence type="ECO:0000256" key="4">
    <source>
        <dbReference type="ARBA" id="ARBA00022598"/>
    </source>
</evidence>
<keyword evidence="8" id="KW-0067">ATP-binding</keyword>
<dbReference type="AlphaFoldDB" id="A0A1A9UK57"/>
<evidence type="ECO:0000256" key="12">
    <source>
        <dbReference type="ARBA" id="ARBA00032632"/>
    </source>
</evidence>
<dbReference type="EnsemblMetazoa" id="GAUT007428-RA">
    <property type="protein sequence ID" value="GAUT007428-PA"/>
    <property type="gene ID" value="GAUT007428"/>
</dbReference>
<dbReference type="InterPro" id="IPR036676">
    <property type="entry name" value="PurM-like_C_sf"/>
</dbReference>
<accession>A0A1A9UK57</accession>
<evidence type="ECO:0000256" key="1">
    <source>
        <dbReference type="ARBA" id="ARBA00004920"/>
    </source>
</evidence>
<dbReference type="CDD" id="cd01740">
    <property type="entry name" value="GATase1_FGAR_AT"/>
    <property type="match status" value="1"/>
</dbReference>
<dbReference type="Gene3D" id="3.40.50.880">
    <property type="match status" value="1"/>
</dbReference>
<dbReference type="InterPro" id="IPR036921">
    <property type="entry name" value="PurM-like_N_sf"/>
</dbReference>
<comment type="catalytic activity">
    <reaction evidence="13">
        <text>N(2)-formyl-N(1)-(5-phospho-beta-D-ribosyl)glycinamide + L-glutamine + ATP + H2O = 2-formamido-N(1)-(5-O-phospho-beta-D-ribosyl)acetamidine + L-glutamate + ADP + phosphate + H(+)</text>
        <dbReference type="Rhea" id="RHEA:17129"/>
        <dbReference type="ChEBI" id="CHEBI:15377"/>
        <dbReference type="ChEBI" id="CHEBI:15378"/>
        <dbReference type="ChEBI" id="CHEBI:29985"/>
        <dbReference type="ChEBI" id="CHEBI:30616"/>
        <dbReference type="ChEBI" id="CHEBI:43474"/>
        <dbReference type="ChEBI" id="CHEBI:58359"/>
        <dbReference type="ChEBI" id="CHEBI:147286"/>
        <dbReference type="ChEBI" id="CHEBI:147287"/>
        <dbReference type="ChEBI" id="CHEBI:456216"/>
        <dbReference type="EC" id="6.3.5.3"/>
    </reaction>
</comment>
<dbReference type="InterPro" id="IPR055181">
    <property type="entry name" value="FGAR-AT_PurM_N-like"/>
</dbReference>
<dbReference type="PANTHER" id="PTHR10099">
    <property type="entry name" value="PHOSPHORIBOSYLFORMYLGLYCINAMIDINE SYNTHASE"/>
    <property type="match status" value="1"/>
</dbReference>
<keyword evidence="7" id="KW-0658">Purine biosynthesis</keyword>
<name>A0A1A9UK57_GLOAU</name>
<dbReference type="VEuPathDB" id="VectorBase:GAUT007428"/>
<keyword evidence="9" id="KW-0460">Magnesium</keyword>
<dbReference type="GO" id="GO:0046872">
    <property type="term" value="F:metal ion binding"/>
    <property type="evidence" value="ECO:0007669"/>
    <property type="project" value="UniProtKB-KW"/>
</dbReference>
<dbReference type="GO" id="GO:0005524">
    <property type="term" value="F:ATP binding"/>
    <property type="evidence" value="ECO:0007669"/>
    <property type="project" value="UniProtKB-KW"/>
</dbReference>
<evidence type="ECO:0000256" key="13">
    <source>
        <dbReference type="ARBA" id="ARBA00052585"/>
    </source>
</evidence>
<sequence length="727" mass="82686">MIKNTLIKTPKNVLSAYSDNAAVILGSETKQFFANSKTKEYGFYQNNMHIVIKAETHNHPTAISPFSGASTGVGGEIRDLGSTGRGSIPKIGWSGFSVSNLLIPYFYQPWEEYCSYPKYICTALDIILHAPLGASEFNNEFGRPCLLGYFRTYEKYLKMNNLVELRGYHKPIMLSGGLGLIRDEHVSKKQIISGNKLIVLGNPGMKVGLGGASISSLPYHINPHISSIQCGNPEMERRCQEVISRCCELKKNNPILFIHDVGAANWMIDSNNDLDSYKLYQTVKELGKKFCPDLNLTIVVGKDSMFMRTDWFDKNKRKIVFSPPSLVISACARVEDVRATITPQLRCDIENIILFVNLGNQHQELGGTALSQVYQKNWNNTPDTRRYAYFGDQFTLRNNEKILYEHSRTVLRTWWSETTWKIQRLRDDVKSADQEHQLRQDTFNPGLKMQLTFNPKHDISAPFFLIKKFPKIAILREQGTNAYTEMAAAFYRAGFQPIDVHMNDLRFSSENILKRYHILVACGGFTYGDVLHGGSGWAKSILLNNKLRDMFESFFKDPNTLSLGICNGCQMMSELKEIMPGTEHWPSFITNQSCRFESRFILVEVLKSPSILLKDMQGSCIPISIAHSTGRAKFKNIKDLNMIEKLNLITLKYIDNYGTTAQLYPSNPNGSKHGIAALTNCDGRINIMMPHPERSFRSINFSYLSHDYFEEDSPWMRIFRNARKQIG</sequence>
<feature type="domain" description="FGAR-AT PurM N-terminal-like" evidence="15">
    <location>
        <begin position="263"/>
        <end position="332"/>
    </location>
</feature>
<dbReference type="FunFam" id="3.40.50.880:FF:000008">
    <property type="entry name" value="Phosphoribosylformylglycinamidine synthase"/>
    <property type="match status" value="1"/>
</dbReference>
<dbReference type="SUPFAM" id="SSF52317">
    <property type="entry name" value="Class I glutamine amidotransferase-like"/>
    <property type="match status" value="1"/>
</dbReference>
<evidence type="ECO:0000256" key="14">
    <source>
        <dbReference type="ARBA" id="ARBA00071729"/>
    </source>
</evidence>
<dbReference type="InterPro" id="IPR029062">
    <property type="entry name" value="Class_I_gatase-like"/>
</dbReference>
<proteinExistence type="inferred from homology"/>